<evidence type="ECO:0000259" key="4">
    <source>
        <dbReference type="SMART" id="SM01328"/>
    </source>
</evidence>
<dbReference type="InterPro" id="IPR027377">
    <property type="entry name" value="ZAR1/RTP1-5-like_Znf-3CxxC"/>
</dbReference>
<organism evidence="5 6">
    <name type="scientific">Brassicogethes aeneus</name>
    <name type="common">Rape pollen beetle</name>
    <name type="synonym">Meligethes aeneus</name>
    <dbReference type="NCBI Taxonomy" id="1431903"/>
    <lineage>
        <taxon>Eukaryota</taxon>
        <taxon>Metazoa</taxon>
        <taxon>Ecdysozoa</taxon>
        <taxon>Arthropoda</taxon>
        <taxon>Hexapoda</taxon>
        <taxon>Insecta</taxon>
        <taxon>Pterygota</taxon>
        <taxon>Neoptera</taxon>
        <taxon>Endopterygota</taxon>
        <taxon>Coleoptera</taxon>
        <taxon>Polyphaga</taxon>
        <taxon>Cucujiformia</taxon>
        <taxon>Nitidulidae</taxon>
        <taxon>Meligethinae</taxon>
        <taxon>Brassicogethes</taxon>
    </lineage>
</organism>
<reference evidence="5" key="1">
    <citation type="submission" date="2021-12" db="EMBL/GenBank/DDBJ databases">
        <authorList>
            <person name="King R."/>
        </authorList>
    </citation>
    <scope>NUCLEOTIDE SEQUENCE</scope>
</reference>
<dbReference type="Pfam" id="PF23490">
    <property type="entry name" value="ZCCHC24_C"/>
    <property type="match status" value="1"/>
</dbReference>
<feature type="domain" description="3CxxC-type" evidence="4">
    <location>
        <begin position="81"/>
        <end position="149"/>
    </location>
</feature>
<evidence type="ECO:0000256" key="2">
    <source>
        <dbReference type="ARBA" id="ARBA00022771"/>
    </source>
</evidence>
<name>A0A9P0BI83_BRAAE</name>
<dbReference type="InterPro" id="IPR033446">
    <property type="entry name" value="ZCCHC24_Znf-3CxxC"/>
</dbReference>
<dbReference type="Pfam" id="PF17180">
    <property type="entry name" value="Zn_ribbon_3CxxC_2"/>
    <property type="match status" value="1"/>
</dbReference>
<evidence type="ECO:0000256" key="3">
    <source>
        <dbReference type="ARBA" id="ARBA00022833"/>
    </source>
</evidence>
<evidence type="ECO:0000313" key="6">
    <source>
        <dbReference type="Proteomes" id="UP001154078"/>
    </source>
</evidence>
<accession>A0A9P0BI83</accession>
<evidence type="ECO:0000313" key="5">
    <source>
        <dbReference type="EMBL" id="CAH0563911.1"/>
    </source>
</evidence>
<dbReference type="GO" id="GO:0008270">
    <property type="term" value="F:zinc ion binding"/>
    <property type="evidence" value="ECO:0007669"/>
    <property type="project" value="UniProtKB-KW"/>
</dbReference>
<keyword evidence="3" id="KW-0862">Zinc</keyword>
<dbReference type="SMART" id="SM01328">
    <property type="entry name" value="zf-3CxxC"/>
    <property type="match status" value="1"/>
</dbReference>
<keyword evidence="1" id="KW-0479">Metal-binding</keyword>
<protein>
    <recommendedName>
        <fullName evidence="4">3CxxC-type domain-containing protein</fullName>
    </recommendedName>
</protein>
<dbReference type="EMBL" id="OV121140">
    <property type="protein sequence ID" value="CAH0563911.1"/>
    <property type="molecule type" value="Genomic_DNA"/>
</dbReference>
<evidence type="ECO:0000256" key="1">
    <source>
        <dbReference type="ARBA" id="ARBA00022723"/>
    </source>
</evidence>
<keyword evidence="2" id="KW-0863">Zinc-finger</keyword>
<dbReference type="Proteomes" id="UP001154078">
    <property type="component" value="Chromosome 9"/>
</dbReference>
<dbReference type="InterPro" id="IPR057809">
    <property type="entry name" value="ZCCHC24_C"/>
</dbReference>
<keyword evidence="6" id="KW-1185">Reference proteome</keyword>
<dbReference type="AlphaFoldDB" id="A0A9P0BI83"/>
<proteinExistence type="predicted"/>
<sequence>MITIAIGLSSYLFYLVFRKDKDDGYKQIVSRDQVPRVNVPQVQVPRVNVPQVQVPRVRVPRVNVPQVQVPRVQVPQEKVRRCFGEYKCPKCRRIWMSCNSWPNMGQECIKCLINVLPHKQRPLKKPDGLDVSDPLIEHPQDLCEKCKELGYCCRDNYSYYYNDNYEYHDYNNY</sequence>
<gene>
    <name evidence="5" type="ORF">MELIAE_LOCUS12591</name>
</gene>